<reference evidence="1 2" key="1">
    <citation type="submission" date="2019-10" db="EMBL/GenBank/DDBJ databases">
        <title>Nonomuraea sp. nov., isolated from Phyllanthus amarus.</title>
        <authorList>
            <person name="Klykleung N."/>
            <person name="Tanasupawat S."/>
        </authorList>
    </citation>
    <scope>NUCLEOTIDE SEQUENCE [LARGE SCALE GENOMIC DNA]</scope>
    <source>
        <strain evidence="1 2">PA1-10</strain>
    </source>
</reference>
<sequence>MMIDRLLAEPPRPIAEGECALRVLEVPGRRTGERRRVPVGVLRHQGEDYLVCPDRTRDWPRNLAGHPRCTLLAGRSAEERSGVPVPGAGAAEVVAAYLKAVDAPWVKAAFGLGEEPALAEIEQALPRMAVFHLRP</sequence>
<dbReference type="AlphaFoldDB" id="A0A5C4W035"/>
<evidence type="ECO:0000313" key="1">
    <source>
        <dbReference type="EMBL" id="KAB8191018.1"/>
    </source>
</evidence>
<gene>
    <name evidence="1" type="ORF">FH608_033580</name>
</gene>
<dbReference type="InterPro" id="IPR012349">
    <property type="entry name" value="Split_barrel_FMN-bd"/>
</dbReference>
<accession>A0A5P9Z881</accession>
<dbReference type="OrthoDB" id="5186446at2"/>
<dbReference type="Gene3D" id="2.30.110.10">
    <property type="entry name" value="Electron Transport, Fmn-binding Protein, Chain A"/>
    <property type="match status" value="1"/>
</dbReference>
<dbReference type="GO" id="GO:0016491">
    <property type="term" value="F:oxidoreductase activity"/>
    <property type="evidence" value="ECO:0007669"/>
    <property type="project" value="InterPro"/>
</dbReference>
<protein>
    <submittedName>
        <fullName evidence="1">DUF385 domain-containing protein</fullName>
    </submittedName>
</protein>
<dbReference type="Proteomes" id="UP000312512">
    <property type="component" value="Unassembled WGS sequence"/>
</dbReference>
<dbReference type="Pfam" id="PF04075">
    <property type="entry name" value="F420H2_quin_red"/>
    <property type="match status" value="1"/>
</dbReference>
<keyword evidence="2" id="KW-1185">Reference proteome</keyword>
<dbReference type="InterPro" id="IPR004378">
    <property type="entry name" value="F420H2_quin_Rdtase"/>
</dbReference>
<name>A0A5C4W035_9ACTN</name>
<dbReference type="EMBL" id="VDLX02000014">
    <property type="protein sequence ID" value="KAB8191018.1"/>
    <property type="molecule type" value="Genomic_DNA"/>
</dbReference>
<comment type="caution">
    <text evidence="1">The sequence shown here is derived from an EMBL/GenBank/DDBJ whole genome shotgun (WGS) entry which is preliminary data.</text>
</comment>
<proteinExistence type="predicted"/>
<accession>A0A5C4W035</accession>
<organism evidence="1 2">
    <name type="scientific">Nonomuraea phyllanthi</name>
    <dbReference type="NCBI Taxonomy" id="2219224"/>
    <lineage>
        <taxon>Bacteria</taxon>
        <taxon>Bacillati</taxon>
        <taxon>Actinomycetota</taxon>
        <taxon>Actinomycetes</taxon>
        <taxon>Streptosporangiales</taxon>
        <taxon>Streptosporangiaceae</taxon>
        <taxon>Nonomuraea</taxon>
    </lineage>
</organism>
<evidence type="ECO:0000313" key="2">
    <source>
        <dbReference type="Proteomes" id="UP000312512"/>
    </source>
</evidence>